<accession>A0ACC5VYS4</accession>
<dbReference type="EMBL" id="JACHUQ010000001">
    <property type="protein sequence ID" value="MBZ7973834.1"/>
    <property type="molecule type" value="Genomic_DNA"/>
</dbReference>
<sequence length="689" mass="79216">MINTQLTSQIANAQKNDIKLDNAPVKDKANSKESPKEALSNALKQNLGLSKDASNEEIISKLIQNETSTKLKELVNKLLEQINSQKNPDSPMLKQSKNLNLAPNFANELKILSTELAKDDVFSQVLDKLNQILKPASEIKNNNLAPLFKNSGVFFEAKLKDALNEESLPKSFYSLLSTIKGLSNEKLSVQIAQLAAANLNPKETLKELKNILQTNKKENAQILDQSSFKTLLKLGSKIENFKNYITKNPSMAQNKINDIAYKISKEIKALKNDFFKALNKPENIMIQDTNILKNAAKAFEKLENTLKNILEKSNLKMPNDESDILKNLISNKKDIQNENSHEIKKHKEQTQDDELKHKTQEHNQEKHLNDQKANKDEKKEIENFQDHKNDNNKNNFNQENTKNPLRENAKFFETKNENNMQKIPLNNTQNQENLFKNQEIFNKQNNIKNLAFIVENLDLEQVQNLSKDLSNLSRRLNESLRELEPHIQHTKINQAEIKNLERKLDLSMKDLAQIKPKTDQDIAESLHHDIKSTLLQISNLAKNEGNEAVYNQTNRLLAQIEINQLISLANDSINTYLPFSWEDLNDSKIMFRRGKKDKFFAQIKLEFAKLGDLEILISLNHEKYIDINIMAENKEFRKTIYENAHELKKNINKAGLLSANFFVGDIIRSKFDNRDIKNLDLEMGMDKTV</sequence>
<organism evidence="1 2">
    <name type="scientific">Campylobacter molothri</name>
    <dbReference type="NCBI Taxonomy" id="1032242"/>
    <lineage>
        <taxon>Bacteria</taxon>
        <taxon>Pseudomonadati</taxon>
        <taxon>Campylobacterota</taxon>
        <taxon>Epsilonproteobacteria</taxon>
        <taxon>Campylobacterales</taxon>
        <taxon>Campylobacteraceae</taxon>
        <taxon>Campylobacter</taxon>
    </lineage>
</organism>
<keyword evidence="1" id="KW-0969">Cilium</keyword>
<keyword evidence="1" id="KW-0966">Cell projection</keyword>
<name>A0ACC5VYS4_9BACT</name>
<evidence type="ECO:0000313" key="2">
    <source>
        <dbReference type="Proteomes" id="UP001319828"/>
    </source>
</evidence>
<dbReference type="Proteomes" id="UP001319828">
    <property type="component" value="Unassembled WGS sequence"/>
</dbReference>
<keyword evidence="2" id="KW-1185">Reference proteome</keyword>
<reference evidence="1" key="1">
    <citation type="submission" date="2020-07" db="EMBL/GenBank/DDBJ databases">
        <title>Campylobacter molothri sp. nov. isolated from wild birds.</title>
        <authorList>
            <person name="Miller W.G."/>
            <person name="Chapman M.H."/>
            <person name="Yee E."/>
            <person name="Lopes B.S."/>
            <person name="Forbes K.J."/>
        </authorList>
    </citation>
    <scope>NUCLEOTIDE SEQUENCE</scope>
    <source>
        <strain evidence="1">RM9754</strain>
    </source>
</reference>
<proteinExistence type="predicted"/>
<comment type="caution">
    <text evidence="1">The sequence shown here is derived from an EMBL/GenBank/DDBJ whole genome shotgun (WGS) entry which is preliminary data.</text>
</comment>
<gene>
    <name evidence="1" type="ORF">H2252_00350</name>
</gene>
<keyword evidence="1" id="KW-0282">Flagellum</keyword>
<evidence type="ECO:0000313" key="1">
    <source>
        <dbReference type="EMBL" id="MBZ7973834.1"/>
    </source>
</evidence>
<protein>
    <submittedName>
        <fullName evidence="1">Flagellar hook-length control protein FliK</fullName>
    </submittedName>
</protein>